<accession>A0ABT0UNL3</accession>
<comment type="caution">
    <text evidence="2">The sequence shown here is derived from an EMBL/GenBank/DDBJ whole genome shotgun (WGS) entry which is preliminary data.</text>
</comment>
<proteinExistence type="predicted"/>
<name>A0ABT0UNL3_9ACTN</name>
<sequence length="56" mass="6068">MRTTQVVAEGSRRTGVGQTRRSHQNPVRTRSGGVDALPDAEETAGGFPALIPREHR</sequence>
<protein>
    <submittedName>
        <fullName evidence="2">Uncharacterized protein</fullName>
    </submittedName>
</protein>
<dbReference type="RefSeq" id="WP_250920267.1">
    <property type="nucleotide sequence ID" value="NZ_JAMQAW010000012.1"/>
</dbReference>
<gene>
    <name evidence="2" type="ORF">NBG84_16790</name>
</gene>
<feature type="region of interest" description="Disordered" evidence="1">
    <location>
        <begin position="1"/>
        <end position="56"/>
    </location>
</feature>
<feature type="compositionally biased region" description="Polar residues" evidence="1">
    <location>
        <begin position="16"/>
        <end position="28"/>
    </location>
</feature>
<dbReference type="EMBL" id="JAMQAW010000012">
    <property type="protein sequence ID" value="MCM2389927.1"/>
    <property type="molecule type" value="Genomic_DNA"/>
</dbReference>
<evidence type="ECO:0000313" key="2">
    <source>
        <dbReference type="EMBL" id="MCM2389927.1"/>
    </source>
</evidence>
<evidence type="ECO:0000313" key="3">
    <source>
        <dbReference type="Proteomes" id="UP001431429"/>
    </source>
</evidence>
<evidence type="ECO:0000256" key="1">
    <source>
        <dbReference type="SAM" id="MobiDB-lite"/>
    </source>
</evidence>
<reference evidence="2" key="1">
    <citation type="submission" date="2022-06" db="EMBL/GenBank/DDBJ databases">
        <title>Genome public.</title>
        <authorList>
            <person name="Sun Q."/>
        </authorList>
    </citation>
    <scope>NUCLEOTIDE SEQUENCE</scope>
    <source>
        <strain evidence="2">CWNU-1</strain>
    </source>
</reference>
<dbReference type="Proteomes" id="UP001431429">
    <property type="component" value="Unassembled WGS sequence"/>
</dbReference>
<organism evidence="2 3">
    <name type="scientific">Streptomyces albipurpureus</name>
    <dbReference type="NCBI Taxonomy" id="2897419"/>
    <lineage>
        <taxon>Bacteria</taxon>
        <taxon>Bacillati</taxon>
        <taxon>Actinomycetota</taxon>
        <taxon>Actinomycetes</taxon>
        <taxon>Kitasatosporales</taxon>
        <taxon>Streptomycetaceae</taxon>
        <taxon>Streptomyces</taxon>
    </lineage>
</organism>
<keyword evidence="3" id="KW-1185">Reference proteome</keyword>